<evidence type="ECO:0000313" key="3">
    <source>
        <dbReference type="EMBL" id="SER12412.1"/>
    </source>
</evidence>
<dbReference type="InterPro" id="IPR050090">
    <property type="entry name" value="Tyrosine_recombinase_XerCD"/>
</dbReference>
<keyword evidence="4" id="KW-1185">Reference proteome</keyword>
<accession>A0A1H9LLM8</accession>
<evidence type="ECO:0000256" key="1">
    <source>
        <dbReference type="ARBA" id="ARBA00023172"/>
    </source>
</evidence>
<dbReference type="Proteomes" id="UP000198504">
    <property type="component" value="Unassembled WGS sequence"/>
</dbReference>
<dbReference type="GO" id="GO:0015074">
    <property type="term" value="P:DNA integration"/>
    <property type="evidence" value="ECO:0007669"/>
    <property type="project" value="InterPro"/>
</dbReference>
<evidence type="ECO:0000259" key="2">
    <source>
        <dbReference type="PROSITE" id="PS51898"/>
    </source>
</evidence>
<name>A0A1H9LLM8_9ACTN</name>
<reference evidence="4" key="1">
    <citation type="submission" date="2016-10" db="EMBL/GenBank/DDBJ databases">
        <authorList>
            <person name="Varghese N."/>
            <person name="Submissions S."/>
        </authorList>
    </citation>
    <scope>NUCLEOTIDE SEQUENCE [LARGE SCALE GENOMIC DNA]</scope>
    <source>
        <strain evidence="4">CGMCC 4.6856</strain>
    </source>
</reference>
<organism evidence="3 4">
    <name type="scientific">Microlunatus flavus</name>
    <dbReference type="NCBI Taxonomy" id="1036181"/>
    <lineage>
        <taxon>Bacteria</taxon>
        <taxon>Bacillati</taxon>
        <taxon>Actinomycetota</taxon>
        <taxon>Actinomycetes</taxon>
        <taxon>Propionibacteriales</taxon>
        <taxon>Propionibacteriaceae</taxon>
        <taxon>Microlunatus</taxon>
    </lineage>
</organism>
<dbReference type="InterPro" id="IPR002104">
    <property type="entry name" value="Integrase_catalytic"/>
</dbReference>
<dbReference type="InterPro" id="IPR013762">
    <property type="entry name" value="Integrase-like_cat_sf"/>
</dbReference>
<keyword evidence="1" id="KW-0233">DNA recombination</keyword>
<dbReference type="EMBL" id="FOFA01000009">
    <property type="protein sequence ID" value="SER12412.1"/>
    <property type="molecule type" value="Genomic_DNA"/>
</dbReference>
<dbReference type="Gene3D" id="1.10.443.10">
    <property type="entry name" value="Intergrase catalytic core"/>
    <property type="match status" value="1"/>
</dbReference>
<dbReference type="SUPFAM" id="SSF56349">
    <property type="entry name" value="DNA breaking-rejoining enzymes"/>
    <property type="match status" value="1"/>
</dbReference>
<proteinExistence type="predicted"/>
<dbReference type="PROSITE" id="PS51898">
    <property type="entry name" value="TYR_RECOMBINASE"/>
    <property type="match status" value="1"/>
</dbReference>
<dbReference type="CDD" id="cd01189">
    <property type="entry name" value="INT_ICEBs1_C_like"/>
    <property type="match status" value="1"/>
</dbReference>
<protein>
    <submittedName>
        <fullName evidence="3">Site-specific recombinase XerD</fullName>
    </submittedName>
</protein>
<dbReference type="AlphaFoldDB" id="A0A1H9LLM8"/>
<gene>
    <name evidence="3" type="ORF">SAMN05421756_10916</name>
</gene>
<dbReference type="GO" id="GO:0006310">
    <property type="term" value="P:DNA recombination"/>
    <property type="evidence" value="ECO:0007669"/>
    <property type="project" value="UniProtKB-KW"/>
</dbReference>
<dbReference type="PANTHER" id="PTHR30349:SF64">
    <property type="entry name" value="PROPHAGE INTEGRASE INTD-RELATED"/>
    <property type="match status" value="1"/>
</dbReference>
<dbReference type="GO" id="GO:0003677">
    <property type="term" value="F:DNA binding"/>
    <property type="evidence" value="ECO:0007669"/>
    <property type="project" value="InterPro"/>
</dbReference>
<evidence type="ECO:0000313" key="4">
    <source>
        <dbReference type="Proteomes" id="UP000198504"/>
    </source>
</evidence>
<dbReference type="STRING" id="1036181.SAMN05421756_10916"/>
<dbReference type="InterPro" id="IPR011010">
    <property type="entry name" value="DNA_brk_join_enz"/>
</dbReference>
<dbReference type="PANTHER" id="PTHR30349">
    <property type="entry name" value="PHAGE INTEGRASE-RELATED"/>
    <property type="match status" value="1"/>
</dbReference>
<dbReference type="Pfam" id="PF00589">
    <property type="entry name" value="Phage_integrase"/>
    <property type="match status" value="1"/>
</dbReference>
<feature type="domain" description="Tyr recombinase" evidence="2">
    <location>
        <begin position="51"/>
        <end position="219"/>
    </location>
</feature>
<sequence>MWSLREGPSSSVRRKQVTALKAAFALATKGKSRLLAENPLSDVPLPPAVARERHYLDWPQLDALAEACGTYAGLIYVLGTSGPRIEEAARLDVKDLNRNKNTLFIRKSKTDAGKNRTTPIDPEYVAMLRTGIGPLFLSPDQQHRINTNNFRQRVFDPAVDKLFDFPLTPHDLRHTCASLAIAAGVDVLQVANMLGHADPSVTLRVYGHLFKARGLDSVLAKMRQAHEQALVLVGNR</sequence>